<feature type="signal peptide" evidence="1">
    <location>
        <begin position="1"/>
        <end position="26"/>
    </location>
</feature>
<dbReference type="InterPro" id="IPR008757">
    <property type="entry name" value="Peptidase_M6-like_domain"/>
</dbReference>
<keyword evidence="1" id="KW-0732">Signal</keyword>
<dbReference type="Pfam" id="PF05547">
    <property type="entry name" value="Peptidase_M6"/>
    <property type="match status" value="1"/>
</dbReference>
<dbReference type="SUPFAM" id="SSF55486">
    <property type="entry name" value="Metalloproteases ('zincins'), catalytic domain"/>
    <property type="match status" value="1"/>
</dbReference>
<dbReference type="EMBL" id="CP094970">
    <property type="protein sequence ID" value="UYM07396.1"/>
    <property type="molecule type" value="Genomic_DNA"/>
</dbReference>
<evidence type="ECO:0000259" key="2">
    <source>
        <dbReference type="Pfam" id="PF05547"/>
    </source>
</evidence>
<reference evidence="3" key="1">
    <citation type="submission" date="2022-01" db="EMBL/GenBank/DDBJ databases">
        <title>Nocardioidaceae gen. sp. A5X3R13.</title>
        <authorList>
            <person name="Lopez Marin M.A."/>
            <person name="Uhlik O."/>
        </authorList>
    </citation>
    <scope>NUCLEOTIDE SEQUENCE</scope>
    <source>
        <strain evidence="3">A5X3R13</strain>
    </source>
</reference>
<dbReference type="GO" id="GO:0006508">
    <property type="term" value="P:proteolysis"/>
    <property type="evidence" value="ECO:0007669"/>
    <property type="project" value="InterPro"/>
</dbReference>
<dbReference type="Proteomes" id="UP001164390">
    <property type="component" value="Chromosome"/>
</dbReference>
<proteinExistence type="predicted"/>
<dbReference type="RefSeq" id="WP_271636370.1">
    <property type="nucleotide sequence ID" value="NZ_CP094970.1"/>
</dbReference>
<organism evidence="3 4">
    <name type="scientific">Solicola gregarius</name>
    <dbReference type="NCBI Taxonomy" id="2908642"/>
    <lineage>
        <taxon>Bacteria</taxon>
        <taxon>Bacillati</taxon>
        <taxon>Actinomycetota</taxon>
        <taxon>Actinomycetes</taxon>
        <taxon>Propionibacteriales</taxon>
        <taxon>Nocardioidaceae</taxon>
        <taxon>Solicola</taxon>
    </lineage>
</organism>
<evidence type="ECO:0000256" key="1">
    <source>
        <dbReference type="SAM" id="SignalP"/>
    </source>
</evidence>
<accession>A0AA46TLB6</accession>
<feature type="chain" id="PRO_5041456505" evidence="1">
    <location>
        <begin position="27"/>
        <end position="676"/>
    </location>
</feature>
<protein>
    <submittedName>
        <fullName evidence="3">Peptidase M6</fullName>
    </submittedName>
</protein>
<dbReference type="GO" id="GO:0008233">
    <property type="term" value="F:peptidase activity"/>
    <property type="evidence" value="ECO:0007669"/>
    <property type="project" value="InterPro"/>
</dbReference>
<feature type="domain" description="Peptidase M6-like" evidence="2">
    <location>
        <begin position="291"/>
        <end position="346"/>
    </location>
</feature>
<sequence length="676" mass="73710">MSMLRTGAALSAVVTAAALVSAATYADTPARTTPTSSAAAVAAQDPVGTPIDPQNWVNPDDMTWDDFKPVPGTDWSDPSLEPTKKQFNAAIVLVDYADQDFAVTQPPNSTPFGMPTDEAHDIPRADVPEFYRKLLNEPNGLNEGHTINEYWMEDSAGKFGIKLTAFGPYRLPGREFEYHLEGFGNDCPKTGNCDRSFRDDSLAKWEADAGKGIADKFDNVFYIGAGEDESATWQEFGEMKFQTQDDVTDEFGPPADLKEADPTLENWSKTRYVPWTSWRAAASMWPNASGNTSIEAESSGRAVYAHEFSHNLGIGDNYNNPYGDPLRRSYSGIWDMLSRGTFNGPGGPHSRWYIPSTIGAQMGAQHMLRNKLELGIVDEKSVVNLSRQRLISKGVLTTNVTAREVQGEGLISGVNLRLTGGDLSDCAAEGNTGDKAYLCDGGGYDNYTVEVVDRMGSDSFTPDSGVLLAKTKDQDRAPFIWVKDANPQDIDLVDFTRPDGTDAMVSLGDYRQLSDGLFHAGTDSGSKYEYVDKANDLAFYVLDRKRDADGVLSYQVAVRALHDDPSIRRGVKLGTPKEQWVVGGSLKIKVPVFNSGESAGGRFSSDVYRISTRVKGGGWSSWQPKDVLAVRAGRGGSAVIYVTPGDDAAKKAKVKVRVRSESNPNKSKTVTVNVRR</sequence>
<name>A0AA46TLB6_9ACTN</name>
<dbReference type="AlphaFoldDB" id="A0AA46TLB6"/>
<gene>
    <name evidence="3" type="ORF">L0C25_10105</name>
</gene>
<evidence type="ECO:0000313" key="3">
    <source>
        <dbReference type="EMBL" id="UYM07396.1"/>
    </source>
</evidence>
<dbReference type="KEGG" id="sgrg:L0C25_10105"/>
<evidence type="ECO:0000313" key="4">
    <source>
        <dbReference type="Proteomes" id="UP001164390"/>
    </source>
</evidence>
<keyword evidence="4" id="KW-1185">Reference proteome</keyword>